<organism evidence="5 6">
    <name type="scientific">Rangifer tarandus platyrhynchus</name>
    <name type="common">Svalbard reindeer</name>
    <dbReference type="NCBI Taxonomy" id="3082113"/>
    <lineage>
        <taxon>Eukaryota</taxon>
        <taxon>Metazoa</taxon>
        <taxon>Chordata</taxon>
        <taxon>Craniata</taxon>
        <taxon>Vertebrata</taxon>
        <taxon>Euteleostomi</taxon>
        <taxon>Mammalia</taxon>
        <taxon>Eutheria</taxon>
        <taxon>Laurasiatheria</taxon>
        <taxon>Artiodactyla</taxon>
        <taxon>Ruminantia</taxon>
        <taxon>Pecora</taxon>
        <taxon>Cervidae</taxon>
        <taxon>Odocoileinae</taxon>
        <taxon>Rangifer</taxon>
    </lineage>
</organism>
<feature type="domain" description="Protein kinase" evidence="4">
    <location>
        <begin position="1"/>
        <end position="117"/>
    </location>
</feature>
<dbReference type="InterPro" id="IPR011009">
    <property type="entry name" value="Kinase-like_dom_sf"/>
</dbReference>
<dbReference type="InterPro" id="IPR000719">
    <property type="entry name" value="Prot_kinase_dom"/>
</dbReference>
<evidence type="ECO:0000256" key="2">
    <source>
        <dbReference type="ARBA" id="ARBA00022741"/>
    </source>
</evidence>
<sequence length="117" mass="13593">MTIVFHLAEHHKDVKPEDTLIKQDVLRLGDFRSCRSFYSKQPYREYISTSWYRALECLLTDGFHSYTMDLWSAGCVLYKMASLQPLFPGANELIQISRIHDVMGTPAEQTLTKFKQS</sequence>
<evidence type="ECO:0000256" key="1">
    <source>
        <dbReference type="ARBA" id="ARBA00022553"/>
    </source>
</evidence>
<evidence type="ECO:0000256" key="3">
    <source>
        <dbReference type="ARBA" id="ARBA00022840"/>
    </source>
</evidence>
<dbReference type="SUPFAM" id="SSF56112">
    <property type="entry name" value="Protein kinase-like (PK-like)"/>
    <property type="match status" value="1"/>
</dbReference>
<dbReference type="Gene3D" id="1.10.510.10">
    <property type="entry name" value="Transferase(Phosphotransferase) domain 1"/>
    <property type="match status" value="1"/>
</dbReference>
<dbReference type="PROSITE" id="PS50011">
    <property type="entry name" value="PROTEIN_KINASE_DOM"/>
    <property type="match status" value="1"/>
</dbReference>
<evidence type="ECO:0000313" key="5">
    <source>
        <dbReference type="EMBL" id="CAI9178826.1"/>
    </source>
</evidence>
<dbReference type="PANTHER" id="PTHR24055">
    <property type="entry name" value="MITOGEN-ACTIVATED PROTEIN KINASE"/>
    <property type="match status" value="1"/>
</dbReference>
<dbReference type="Pfam" id="PF00069">
    <property type="entry name" value="Pkinase"/>
    <property type="match status" value="1"/>
</dbReference>
<protein>
    <recommendedName>
        <fullName evidence="4">Protein kinase domain-containing protein</fullName>
    </recommendedName>
</protein>
<accession>A0ABN9A1G8</accession>
<keyword evidence="1" id="KW-0597">Phosphoprotein</keyword>
<evidence type="ECO:0000259" key="4">
    <source>
        <dbReference type="PROSITE" id="PS50011"/>
    </source>
</evidence>
<keyword evidence="2" id="KW-0547">Nucleotide-binding</keyword>
<name>A0ABN9A1G8_RANTA</name>
<reference evidence="5" key="1">
    <citation type="submission" date="2023-04" db="EMBL/GenBank/DDBJ databases">
        <authorList>
            <consortium name="ELIXIR-Norway"/>
        </authorList>
    </citation>
    <scope>NUCLEOTIDE SEQUENCE [LARGE SCALE GENOMIC DNA]</scope>
</reference>
<evidence type="ECO:0000313" key="6">
    <source>
        <dbReference type="Proteomes" id="UP001176941"/>
    </source>
</evidence>
<keyword evidence="3" id="KW-0067">ATP-binding</keyword>
<dbReference type="InterPro" id="IPR050117">
    <property type="entry name" value="MAPK"/>
</dbReference>
<dbReference type="EMBL" id="OX459944">
    <property type="protein sequence ID" value="CAI9178826.1"/>
    <property type="molecule type" value="Genomic_DNA"/>
</dbReference>
<keyword evidence="6" id="KW-1185">Reference proteome</keyword>
<dbReference type="Proteomes" id="UP001176941">
    <property type="component" value="Chromosome 8"/>
</dbReference>
<proteinExistence type="predicted"/>
<gene>
    <name evidence="5" type="ORF">MRATA1EN1_LOCUS27788</name>
</gene>